<dbReference type="InterPro" id="IPR016624">
    <property type="entry name" value="UCP014753"/>
</dbReference>
<reference evidence="2 3" key="1">
    <citation type="submission" date="2018-07" db="EMBL/GenBank/DDBJ databases">
        <title>Leeuwenhoekiella genomics.</title>
        <authorList>
            <person name="Tahon G."/>
            <person name="Willems A."/>
        </authorList>
    </citation>
    <scope>NUCLEOTIDE SEQUENCE [LARGE SCALE GENOMIC DNA]</scope>
    <source>
        <strain evidence="2 3">LMG 29608</strain>
    </source>
</reference>
<proteinExistence type="predicted"/>
<dbReference type="Pfam" id="PF10022">
    <property type="entry name" value="DUF2264"/>
    <property type="match status" value="1"/>
</dbReference>
<evidence type="ECO:0000313" key="3">
    <source>
        <dbReference type="Proteomes" id="UP000289859"/>
    </source>
</evidence>
<dbReference type="PIRSF" id="PIRSF014753">
    <property type="entry name" value="UCP014753"/>
    <property type="match status" value="1"/>
</dbReference>
<protein>
    <recommendedName>
        <fullName evidence="1">DUF2264 domain-containing protein</fullName>
    </recommendedName>
</protein>
<dbReference type="AlphaFoldDB" id="A0A4Q0PAT0"/>
<evidence type="ECO:0000313" key="2">
    <source>
        <dbReference type="EMBL" id="RXG23920.1"/>
    </source>
</evidence>
<dbReference type="InterPro" id="IPR049349">
    <property type="entry name" value="DUF2264_N"/>
</dbReference>
<organism evidence="2 3">
    <name type="scientific">Leeuwenhoekiella polynyae</name>
    <dbReference type="NCBI Taxonomy" id="1550906"/>
    <lineage>
        <taxon>Bacteria</taxon>
        <taxon>Pseudomonadati</taxon>
        <taxon>Bacteroidota</taxon>
        <taxon>Flavobacteriia</taxon>
        <taxon>Flavobacteriales</taxon>
        <taxon>Flavobacteriaceae</taxon>
        <taxon>Leeuwenhoekiella</taxon>
    </lineage>
</organism>
<comment type="caution">
    <text evidence="2">The sequence shown here is derived from an EMBL/GenBank/DDBJ whole genome shotgun (WGS) entry which is preliminary data.</text>
</comment>
<gene>
    <name evidence="2" type="ORF">DSM02_1404</name>
</gene>
<dbReference type="PANTHER" id="PTHR35339:SF4">
    <property type="entry name" value="LINALOOL DEHYDRATASE_ISOMERASE DOMAIN-CONTAINING PROTEIN"/>
    <property type="match status" value="1"/>
</dbReference>
<dbReference type="RefSeq" id="WP_128764928.1">
    <property type="nucleotide sequence ID" value="NZ_JBHUOO010000047.1"/>
</dbReference>
<dbReference type="Proteomes" id="UP000289859">
    <property type="component" value="Unassembled WGS sequence"/>
</dbReference>
<keyword evidence="3" id="KW-1185">Reference proteome</keyword>
<name>A0A4Q0PAT0_9FLAO</name>
<evidence type="ECO:0000259" key="1">
    <source>
        <dbReference type="Pfam" id="PF10022"/>
    </source>
</evidence>
<feature type="domain" description="DUF2264" evidence="1">
    <location>
        <begin position="57"/>
        <end position="409"/>
    </location>
</feature>
<dbReference type="EMBL" id="QOVK01000004">
    <property type="protein sequence ID" value="RXG23920.1"/>
    <property type="molecule type" value="Genomic_DNA"/>
</dbReference>
<accession>A0A4Q0PAT0</accession>
<dbReference type="PANTHER" id="PTHR35339">
    <property type="entry name" value="LINALOOL DEHYDRATASE_ISOMERASE DOMAIN-CONTAINING PROTEIN"/>
    <property type="match status" value="1"/>
</dbReference>
<sequence>MIQFKKINHVAFLLVMVLVVFPMEAQEIKPAKQVDGEMPLFQVENPDFKTSPYTGMTKKHWEDAARYLLAGAFSYIDDLDDPMKFPKLPGKSYPHDIGRVPTEKLEGLVRTLFVAAPLLKKEPDLTLNGIKVAEYYQHQLPKLADPESEAFIKPRGNGGPSQNLVEYGALAISLFISPETLWDPLSQEDKDALAASMLSYGDGPTVPSNWKFFNIFVLSFFDAQGYEVNKPLLEEYLQKSLDHYRGQGWYNDNPAYDYYSMWAFQVYGPMWASVYGDTHYPEIAKAFKTNFQDLVYHYPYMFSEDGEMIMWGRSISYRIGSISPFPFTGTLQDDTINFGWLRRISSGTLLQFLQNKNFLLDRIPTLGFYGHFEPAVQVYSARGSVFWMGKAFLGLLVPDDNPFWTATENLGPWDTTFEKGKVYNKFQAASHILITDYPDIGAAEIRAWCHEKKADDWQGFRSSENYNKLSYNSAFPWQADGEDGEISMNYVFKNAKNEWEPWRLYTFKSYENGVYRRDAVLETNDKVTMQLADIPLPNGILRVDRQTSQVTVQMRLGHYALPKLEGKELKQSKKKIGDTEAYIVDNGEYQLALVPLQGWGKTEFVSAEGLNPVSEESKTINLAASFLPQAATNIYATLMLWKKSGETFTEAELMPVNLKNTSTGVEVTLADGSQKIILF</sequence>
<dbReference type="OrthoDB" id="9813465at2"/>